<dbReference type="InterPro" id="IPR001129">
    <property type="entry name" value="Membr-assoc_MAPEG"/>
</dbReference>
<comment type="caution">
    <text evidence="6">The sequence shown here is derived from an EMBL/GenBank/DDBJ whole genome shotgun (WGS) entry which is preliminary data.</text>
</comment>
<feature type="transmembrane region" description="Helical" evidence="5">
    <location>
        <begin position="151"/>
        <end position="173"/>
    </location>
</feature>
<gene>
    <name evidence="6" type="ORF">ENJ42_08595</name>
</gene>
<dbReference type="SUPFAM" id="SSF161084">
    <property type="entry name" value="MAPEG domain-like"/>
    <property type="match status" value="1"/>
</dbReference>
<dbReference type="GO" id="GO:0016020">
    <property type="term" value="C:membrane"/>
    <property type="evidence" value="ECO:0007669"/>
    <property type="project" value="UniProtKB-SubCell"/>
</dbReference>
<dbReference type="Gene3D" id="1.20.120.550">
    <property type="entry name" value="Membrane associated eicosanoid/glutathione metabolism-like domain"/>
    <property type="match status" value="1"/>
</dbReference>
<evidence type="ECO:0000256" key="5">
    <source>
        <dbReference type="SAM" id="Phobius"/>
    </source>
</evidence>
<evidence type="ECO:0000256" key="2">
    <source>
        <dbReference type="ARBA" id="ARBA00022692"/>
    </source>
</evidence>
<evidence type="ECO:0000256" key="3">
    <source>
        <dbReference type="ARBA" id="ARBA00022989"/>
    </source>
</evidence>
<proteinExistence type="predicted"/>
<dbReference type="PANTHER" id="PTHR35814">
    <property type="match status" value="1"/>
</dbReference>
<evidence type="ECO:0008006" key="7">
    <source>
        <dbReference type="Google" id="ProtNLM"/>
    </source>
</evidence>
<dbReference type="InterPro" id="IPR023352">
    <property type="entry name" value="MAPEG-like_dom_sf"/>
</dbReference>
<keyword evidence="2 5" id="KW-0812">Transmembrane</keyword>
<sequence length="174" mass="19183">MLIGRTGCIYSPKTLGVRARKIPIREPDLCLNPSHVILEKKGDIMQAIEIVALFIAINLIILFTLTFLVIRQRRRHSIGIGDGNNEDLQRAIRVHGNFTEYTPLAMIALMALAALGAHTHLLWLLGGTFTLGRLMHAIGYSKNSGKSFGRFYGMVLSGMSILAMAGSLLFYVLT</sequence>
<dbReference type="PANTHER" id="PTHR35814:SF1">
    <property type="entry name" value="GLUTATHIONE S-TRANSFERASE-RELATED"/>
    <property type="match status" value="1"/>
</dbReference>
<comment type="subcellular location">
    <subcellularLocation>
        <location evidence="1">Membrane</location>
    </subcellularLocation>
</comment>
<keyword evidence="4 5" id="KW-0472">Membrane</keyword>
<evidence type="ECO:0000256" key="1">
    <source>
        <dbReference type="ARBA" id="ARBA00004370"/>
    </source>
</evidence>
<feature type="transmembrane region" description="Helical" evidence="5">
    <location>
        <begin position="50"/>
        <end position="70"/>
    </location>
</feature>
<protein>
    <recommendedName>
        <fullName evidence="7">Glutathione S-transferase</fullName>
    </recommendedName>
</protein>
<dbReference type="AlphaFoldDB" id="A0A7C5QX39"/>
<evidence type="ECO:0000256" key="4">
    <source>
        <dbReference type="ARBA" id="ARBA00023136"/>
    </source>
</evidence>
<organism evidence="6">
    <name type="scientific">Hellea balneolensis</name>
    <dbReference type="NCBI Taxonomy" id="287478"/>
    <lineage>
        <taxon>Bacteria</taxon>
        <taxon>Pseudomonadati</taxon>
        <taxon>Pseudomonadota</taxon>
        <taxon>Alphaproteobacteria</taxon>
        <taxon>Maricaulales</taxon>
        <taxon>Robiginitomaculaceae</taxon>
        <taxon>Hellea</taxon>
    </lineage>
</organism>
<name>A0A7C5QX39_9PROT</name>
<reference evidence="6" key="1">
    <citation type="journal article" date="2020" name="mSystems">
        <title>Genome- and Community-Level Interaction Insights into Carbon Utilization and Element Cycling Functions of Hydrothermarchaeota in Hydrothermal Sediment.</title>
        <authorList>
            <person name="Zhou Z."/>
            <person name="Liu Y."/>
            <person name="Xu W."/>
            <person name="Pan J."/>
            <person name="Luo Z.H."/>
            <person name="Li M."/>
        </authorList>
    </citation>
    <scope>NUCLEOTIDE SEQUENCE [LARGE SCALE GENOMIC DNA]</scope>
    <source>
        <strain evidence="6">HyVt-485</strain>
    </source>
</reference>
<dbReference type="Pfam" id="PF01124">
    <property type="entry name" value="MAPEG"/>
    <property type="match status" value="1"/>
</dbReference>
<dbReference type="EMBL" id="DRMJ01000448">
    <property type="protein sequence ID" value="HHL43662.1"/>
    <property type="molecule type" value="Genomic_DNA"/>
</dbReference>
<evidence type="ECO:0000313" key="6">
    <source>
        <dbReference type="EMBL" id="HHL43662.1"/>
    </source>
</evidence>
<keyword evidence="3 5" id="KW-1133">Transmembrane helix</keyword>
<dbReference type="Proteomes" id="UP000885830">
    <property type="component" value="Unassembled WGS sequence"/>
</dbReference>
<accession>A0A7C5QX39</accession>